<evidence type="ECO:0000313" key="1">
    <source>
        <dbReference type="EMBL" id="KAL3750876.1"/>
    </source>
</evidence>
<dbReference type="Proteomes" id="UP001634007">
    <property type="component" value="Unassembled WGS sequence"/>
</dbReference>
<protein>
    <submittedName>
        <fullName evidence="1">Uncharacterized protein</fullName>
    </submittedName>
</protein>
<sequence length="87" mass="9451">MGDFEWGLLDNFVDRFTAEKTKDCGRAASVTTWGNLANVLATWRSLGGLWLRNGAALVFVTTGGSRWHCWSTKGLHSMGCGLCGRVA</sequence>
<accession>A0ABD3LM18</accession>
<name>A0ABD3LM18_EUCGL</name>
<keyword evidence="2" id="KW-1185">Reference proteome</keyword>
<comment type="caution">
    <text evidence="1">The sequence shown here is derived from an EMBL/GenBank/DDBJ whole genome shotgun (WGS) entry which is preliminary data.</text>
</comment>
<proteinExistence type="predicted"/>
<dbReference type="EMBL" id="JBJKBG010000002">
    <property type="protein sequence ID" value="KAL3750876.1"/>
    <property type="molecule type" value="Genomic_DNA"/>
</dbReference>
<reference evidence="1 2" key="1">
    <citation type="submission" date="2024-11" db="EMBL/GenBank/DDBJ databases">
        <title>Chromosome-level genome assembly of Eucalyptus globulus Labill. provides insights into its genome evolution.</title>
        <authorList>
            <person name="Li X."/>
        </authorList>
    </citation>
    <scope>NUCLEOTIDE SEQUENCE [LARGE SCALE GENOMIC DNA]</scope>
    <source>
        <strain evidence="1">CL2024</strain>
        <tissue evidence="1">Fresh tender leaves</tissue>
    </source>
</reference>
<dbReference type="AlphaFoldDB" id="A0ABD3LM18"/>
<organism evidence="1 2">
    <name type="scientific">Eucalyptus globulus</name>
    <name type="common">Tasmanian blue gum</name>
    <dbReference type="NCBI Taxonomy" id="34317"/>
    <lineage>
        <taxon>Eukaryota</taxon>
        <taxon>Viridiplantae</taxon>
        <taxon>Streptophyta</taxon>
        <taxon>Embryophyta</taxon>
        <taxon>Tracheophyta</taxon>
        <taxon>Spermatophyta</taxon>
        <taxon>Magnoliopsida</taxon>
        <taxon>eudicotyledons</taxon>
        <taxon>Gunneridae</taxon>
        <taxon>Pentapetalae</taxon>
        <taxon>rosids</taxon>
        <taxon>malvids</taxon>
        <taxon>Myrtales</taxon>
        <taxon>Myrtaceae</taxon>
        <taxon>Myrtoideae</taxon>
        <taxon>Eucalypteae</taxon>
        <taxon>Eucalyptus</taxon>
    </lineage>
</organism>
<gene>
    <name evidence="1" type="ORF">ACJRO7_011804</name>
</gene>
<evidence type="ECO:0000313" key="2">
    <source>
        <dbReference type="Proteomes" id="UP001634007"/>
    </source>
</evidence>